<evidence type="ECO:0000313" key="2">
    <source>
        <dbReference type="EMBL" id="KAF2454156.1"/>
    </source>
</evidence>
<dbReference type="EMBL" id="MU001693">
    <property type="protein sequence ID" value="KAF2454156.1"/>
    <property type="molecule type" value="Genomic_DNA"/>
</dbReference>
<keyword evidence="1" id="KW-1133">Transmembrane helix</keyword>
<reference evidence="2" key="1">
    <citation type="journal article" date="2020" name="Stud. Mycol.">
        <title>101 Dothideomycetes genomes: a test case for predicting lifestyles and emergence of pathogens.</title>
        <authorList>
            <person name="Haridas S."/>
            <person name="Albert R."/>
            <person name="Binder M."/>
            <person name="Bloem J."/>
            <person name="Labutti K."/>
            <person name="Salamov A."/>
            <person name="Andreopoulos B."/>
            <person name="Baker S."/>
            <person name="Barry K."/>
            <person name="Bills G."/>
            <person name="Bluhm B."/>
            <person name="Cannon C."/>
            <person name="Castanera R."/>
            <person name="Culley D."/>
            <person name="Daum C."/>
            <person name="Ezra D."/>
            <person name="Gonzalez J."/>
            <person name="Henrissat B."/>
            <person name="Kuo A."/>
            <person name="Liang C."/>
            <person name="Lipzen A."/>
            <person name="Lutzoni F."/>
            <person name="Magnuson J."/>
            <person name="Mondo S."/>
            <person name="Nolan M."/>
            <person name="Ohm R."/>
            <person name="Pangilinan J."/>
            <person name="Park H.-J."/>
            <person name="Ramirez L."/>
            <person name="Alfaro M."/>
            <person name="Sun H."/>
            <person name="Tritt A."/>
            <person name="Yoshinaga Y."/>
            <person name="Zwiers L.-H."/>
            <person name="Turgeon B."/>
            <person name="Goodwin S."/>
            <person name="Spatafora J."/>
            <person name="Crous P."/>
            <person name="Grigoriev I."/>
        </authorList>
    </citation>
    <scope>NUCLEOTIDE SEQUENCE</scope>
    <source>
        <strain evidence="2">ATCC 16933</strain>
    </source>
</reference>
<organism evidence="2 3">
    <name type="scientific">Lineolata rhizophorae</name>
    <dbReference type="NCBI Taxonomy" id="578093"/>
    <lineage>
        <taxon>Eukaryota</taxon>
        <taxon>Fungi</taxon>
        <taxon>Dikarya</taxon>
        <taxon>Ascomycota</taxon>
        <taxon>Pezizomycotina</taxon>
        <taxon>Dothideomycetes</taxon>
        <taxon>Dothideomycetes incertae sedis</taxon>
        <taxon>Lineolatales</taxon>
        <taxon>Lineolataceae</taxon>
        <taxon>Lineolata</taxon>
    </lineage>
</organism>
<keyword evidence="1" id="KW-0812">Transmembrane</keyword>
<keyword evidence="3" id="KW-1185">Reference proteome</keyword>
<evidence type="ECO:0000313" key="3">
    <source>
        <dbReference type="Proteomes" id="UP000799766"/>
    </source>
</evidence>
<protein>
    <submittedName>
        <fullName evidence="2">Uncharacterized protein</fullName>
    </submittedName>
</protein>
<keyword evidence="1" id="KW-0472">Membrane</keyword>
<sequence length="202" mass="22771">MDGRNDIRNDTGRHQTCLYNPCTRRALPTSVFSNPVAHTVLLHRILSLCWALEKFALCTKPAQCISLKAIRLRTFQTPLSCVRPISRPERFYQGILGLQAHTSLRASAPVTDSTVVDRWWFGGNMVVGPLSFAFLLPFAIAGKEWRTRRGVWWGLVGLRTVRARCLAALLPLWDSPPNLAAPLLLEGFLCSFWDCLRTPVRL</sequence>
<feature type="transmembrane region" description="Helical" evidence="1">
    <location>
        <begin position="119"/>
        <end position="140"/>
    </location>
</feature>
<gene>
    <name evidence="2" type="ORF">BDY21DRAFT_113266</name>
</gene>
<dbReference type="Proteomes" id="UP000799766">
    <property type="component" value="Unassembled WGS sequence"/>
</dbReference>
<proteinExistence type="predicted"/>
<dbReference type="AlphaFoldDB" id="A0A6A6NQZ4"/>
<name>A0A6A6NQZ4_9PEZI</name>
<evidence type="ECO:0000256" key="1">
    <source>
        <dbReference type="SAM" id="Phobius"/>
    </source>
</evidence>
<accession>A0A6A6NQZ4</accession>